<keyword evidence="1" id="KW-0472">Membrane</keyword>
<keyword evidence="1" id="KW-0812">Transmembrane</keyword>
<accession>A0A6B8RFI4</accession>
<dbReference type="OrthoDB" id="2614582at2"/>
<organism evidence="2 3">
    <name type="scientific">Paenibacillus psychroresistens</name>
    <dbReference type="NCBI Taxonomy" id="1778678"/>
    <lineage>
        <taxon>Bacteria</taxon>
        <taxon>Bacillati</taxon>
        <taxon>Bacillota</taxon>
        <taxon>Bacilli</taxon>
        <taxon>Bacillales</taxon>
        <taxon>Paenibacillaceae</taxon>
        <taxon>Paenibacillus</taxon>
    </lineage>
</organism>
<dbReference type="EMBL" id="CP034235">
    <property type="protein sequence ID" value="QGQ94484.1"/>
    <property type="molecule type" value="Genomic_DNA"/>
</dbReference>
<keyword evidence="1" id="KW-1133">Transmembrane helix</keyword>
<reference evidence="3" key="1">
    <citation type="submission" date="2018-11" db="EMBL/GenBank/DDBJ databases">
        <title>Complete genome sequence of Paenibacillus sp. ML311-T8.</title>
        <authorList>
            <person name="Nam Y.-D."/>
            <person name="Kang J."/>
            <person name="Chung W.-H."/>
            <person name="Park Y.S."/>
        </authorList>
    </citation>
    <scope>NUCLEOTIDE SEQUENCE [LARGE SCALE GENOMIC DNA]</scope>
    <source>
        <strain evidence="3">ML311-T8</strain>
    </source>
</reference>
<name>A0A6B8RFI4_9BACL</name>
<sequence>MMQKISDEKGEATLIATLIVSIVLVVFAFMLIPYFVFIMQRDHLQSIANHALKEAEVAGYVSNAIMTSTSAKLSSVGLAAISVGGNSYPNFGGSTLTKVLRDATDPTIHIIIKYPAANLSKLFTSIGGQAESSNGFYYIQLSGRSEAYE</sequence>
<feature type="transmembrane region" description="Helical" evidence="1">
    <location>
        <begin position="12"/>
        <end position="37"/>
    </location>
</feature>
<keyword evidence="3" id="KW-1185">Reference proteome</keyword>
<gene>
    <name evidence="2" type="ORF">EHS13_05980</name>
</gene>
<evidence type="ECO:0000313" key="2">
    <source>
        <dbReference type="EMBL" id="QGQ94484.1"/>
    </source>
</evidence>
<evidence type="ECO:0000256" key="1">
    <source>
        <dbReference type="SAM" id="Phobius"/>
    </source>
</evidence>
<dbReference type="Proteomes" id="UP000426246">
    <property type="component" value="Chromosome"/>
</dbReference>
<evidence type="ECO:0000313" key="3">
    <source>
        <dbReference type="Proteomes" id="UP000426246"/>
    </source>
</evidence>
<proteinExistence type="predicted"/>
<protein>
    <submittedName>
        <fullName evidence="2">Uncharacterized protein</fullName>
    </submittedName>
</protein>
<dbReference type="RefSeq" id="WP_155699491.1">
    <property type="nucleotide sequence ID" value="NZ_CP034235.1"/>
</dbReference>
<dbReference type="AlphaFoldDB" id="A0A6B8RFI4"/>
<dbReference type="KEGG" id="ppsc:EHS13_05980"/>